<dbReference type="Proteomes" id="UP001066276">
    <property type="component" value="Chromosome 2_2"/>
</dbReference>
<evidence type="ECO:0000256" key="1">
    <source>
        <dbReference type="SAM" id="MobiDB-lite"/>
    </source>
</evidence>
<dbReference type="AlphaFoldDB" id="A0AAV7V1I5"/>
<feature type="compositionally biased region" description="Basic and acidic residues" evidence="1">
    <location>
        <begin position="41"/>
        <end position="60"/>
    </location>
</feature>
<protein>
    <submittedName>
        <fullName evidence="2">Uncharacterized protein</fullName>
    </submittedName>
</protein>
<sequence>MRYKPDWKRRKEVTVLRKGERLPGEDRQEKHMEKPTVTVLRKGERLPGEDRQEKHMEKPTENSNTITRKRVSTAWRKRLAIESREEEKKRRNKDEKQTDGEDGKKVRNEDEKQMDGEEEKKVRNKDEKQTDGEEGKKTRSGMSGLKPSPGTTPEMP</sequence>
<feature type="region of interest" description="Disordered" evidence="1">
    <location>
        <begin position="18"/>
        <end position="156"/>
    </location>
</feature>
<accession>A0AAV7V1I5</accession>
<dbReference type="EMBL" id="JANPWB010000004">
    <property type="protein sequence ID" value="KAJ1194456.1"/>
    <property type="molecule type" value="Genomic_DNA"/>
</dbReference>
<evidence type="ECO:0000313" key="2">
    <source>
        <dbReference type="EMBL" id="KAJ1194456.1"/>
    </source>
</evidence>
<reference evidence="2" key="1">
    <citation type="journal article" date="2022" name="bioRxiv">
        <title>Sequencing and chromosome-scale assembly of the giantPleurodeles waltlgenome.</title>
        <authorList>
            <person name="Brown T."/>
            <person name="Elewa A."/>
            <person name="Iarovenko S."/>
            <person name="Subramanian E."/>
            <person name="Araus A.J."/>
            <person name="Petzold A."/>
            <person name="Susuki M."/>
            <person name="Suzuki K.-i.T."/>
            <person name="Hayashi T."/>
            <person name="Toyoda A."/>
            <person name="Oliveira C."/>
            <person name="Osipova E."/>
            <person name="Leigh N.D."/>
            <person name="Simon A."/>
            <person name="Yun M.H."/>
        </authorList>
    </citation>
    <scope>NUCLEOTIDE SEQUENCE</scope>
    <source>
        <strain evidence="2">20211129_DDA</strain>
        <tissue evidence="2">Liver</tissue>
    </source>
</reference>
<comment type="caution">
    <text evidence="2">The sequence shown here is derived from an EMBL/GenBank/DDBJ whole genome shotgun (WGS) entry which is preliminary data.</text>
</comment>
<organism evidence="2 3">
    <name type="scientific">Pleurodeles waltl</name>
    <name type="common">Iberian ribbed newt</name>
    <dbReference type="NCBI Taxonomy" id="8319"/>
    <lineage>
        <taxon>Eukaryota</taxon>
        <taxon>Metazoa</taxon>
        <taxon>Chordata</taxon>
        <taxon>Craniata</taxon>
        <taxon>Vertebrata</taxon>
        <taxon>Euteleostomi</taxon>
        <taxon>Amphibia</taxon>
        <taxon>Batrachia</taxon>
        <taxon>Caudata</taxon>
        <taxon>Salamandroidea</taxon>
        <taxon>Salamandridae</taxon>
        <taxon>Pleurodelinae</taxon>
        <taxon>Pleurodeles</taxon>
    </lineage>
</organism>
<gene>
    <name evidence="2" type="ORF">NDU88_003744</name>
</gene>
<proteinExistence type="predicted"/>
<feature type="compositionally biased region" description="Basic residues" evidence="1">
    <location>
        <begin position="67"/>
        <end position="78"/>
    </location>
</feature>
<evidence type="ECO:0000313" key="3">
    <source>
        <dbReference type="Proteomes" id="UP001066276"/>
    </source>
</evidence>
<feature type="compositionally biased region" description="Basic and acidic residues" evidence="1">
    <location>
        <begin position="18"/>
        <end position="34"/>
    </location>
</feature>
<name>A0AAV7V1I5_PLEWA</name>
<feature type="compositionally biased region" description="Basic and acidic residues" evidence="1">
    <location>
        <begin position="79"/>
        <end position="137"/>
    </location>
</feature>
<keyword evidence="3" id="KW-1185">Reference proteome</keyword>